<gene>
    <name evidence="1" type="ORF">BpHYR1_004651</name>
</gene>
<sequence>MVLYVRGWLTCNKFVCELRRLKSISGKRFVVAFTAVKLPVRALLGPATYALCLKWGCAFAGCTIALLIEFSKVCELCVWLA</sequence>
<name>A0A3M7S811_BRAPC</name>
<proteinExistence type="predicted"/>
<keyword evidence="2" id="KW-1185">Reference proteome</keyword>
<evidence type="ECO:0000313" key="2">
    <source>
        <dbReference type="Proteomes" id="UP000276133"/>
    </source>
</evidence>
<organism evidence="1 2">
    <name type="scientific">Brachionus plicatilis</name>
    <name type="common">Marine rotifer</name>
    <name type="synonym">Brachionus muelleri</name>
    <dbReference type="NCBI Taxonomy" id="10195"/>
    <lineage>
        <taxon>Eukaryota</taxon>
        <taxon>Metazoa</taxon>
        <taxon>Spiralia</taxon>
        <taxon>Gnathifera</taxon>
        <taxon>Rotifera</taxon>
        <taxon>Eurotatoria</taxon>
        <taxon>Monogononta</taxon>
        <taxon>Pseudotrocha</taxon>
        <taxon>Ploima</taxon>
        <taxon>Brachionidae</taxon>
        <taxon>Brachionus</taxon>
    </lineage>
</organism>
<reference evidence="1 2" key="1">
    <citation type="journal article" date="2018" name="Sci. Rep.">
        <title>Genomic signatures of local adaptation to the degree of environmental predictability in rotifers.</title>
        <authorList>
            <person name="Franch-Gras L."/>
            <person name="Hahn C."/>
            <person name="Garcia-Roger E.M."/>
            <person name="Carmona M.J."/>
            <person name="Serra M."/>
            <person name="Gomez A."/>
        </authorList>
    </citation>
    <scope>NUCLEOTIDE SEQUENCE [LARGE SCALE GENOMIC DNA]</scope>
    <source>
        <strain evidence="1">HYR1</strain>
    </source>
</reference>
<protein>
    <submittedName>
        <fullName evidence="1">Uncharacterized protein</fullName>
    </submittedName>
</protein>
<evidence type="ECO:0000313" key="1">
    <source>
        <dbReference type="EMBL" id="RNA31718.1"/>
    </source>
</evidence>
<dbReference type="EMBL" id="REGN01001907">
    <property type="protein sequence ID" value="RNA31718.1"/>
    <property type="molecule type" value="Genomic_DNA"/>
</dbReference>
<dbReference type="AlphaFoldDB" id="A0A3M7S811"/>
<dbReference type="Proteomes" id="UP000276133">
    <property type="component" value="Unassembled WGS sequence"/>
</dbReference>
<accession>A0A3M7S811</accession>
<comment type="caution">
    <text evidence="1">The sequence shown here is derived from an EMBL/GenBank/DDBJ whole genome shotgun (WGS) entry which is preliminary data.</text>
</comment>